<dbReference type="PANTHER" id="PTHR13691:SF5">
    <property type="entry name" value="LARGE RIBOSOMAL SUBUNIT PROTEIN UL2M"/>
    <property type="match status" value="1"/>
</dbReference>
<keyword evidence="5" id="KW-0689">Ribosomal protein</keyword>
<dbReference type="InterPro" id="IPR008991">
    <property type="entry name" value="Translation_prot_SH3-like_sf"/>
</dbReference>
<gene>
    <name evidence="11" type="ORF">DTER00134_LOCUS21934</name>
</gene>
<dbReference type="InterPro" id="IPR022671">
    <property type="entry name" value="Ribosomal_uL2_CS"/>
</dbReference>
<dbReference type="GO" id="GO:0005762">
    <property type="term" value="C:mitochondrial large ribosomal subunit"/>
    <property type="evidence" value="ECO:0007669"/>
    <property type="project" value="TreeGrafter"/>
</dbReference>
<accession>A0A7S3VTK5</accession>
<dbReference type="PANTHER" id="PTHR13691">
    <property type="entry name" value="RIBOSOMAL PROTEIN L2"/>
    <property type="match status" value="1"/>
</dbReference>
<keyword evidence="8" id="KW-0732">Signal</keyword>
<evidence type="ECO:0000256" key="7">
    <source>
        <dbReference type="SAM" id="MobiDB-lite"/>
    </source>
</evidence>
<dbReference type="FunFam" id="2.30.30.30:FF:000001">
    <property type="entry name" value="50S ribosomal protein L2"/>
    <property type="match status" value="1"/>
</dbReference>
<dbReference type="Gene3D" id="2.30.30.30">
    <property type="match status" value="1"/>
</dbReference>
<evidence type="ECO:0000256" key="5">
    <source>
        <dbReference type="ARBA" id="ARBA00022980"/>
    </source>
</evidence>
<evidence type="ECO:0008006" key="12">
    <source>
        <dbReference type="Google" id="ProtNLM"/>
    </source>
</evidence>
<feature type="domain" description="Large ribosomal subunit protein uL2 C-terminal" evidence="9">
    <location>
        <begin position="211"/>
        <end position="336"/>
    </location>
</feature>
<evidence type="ECO:0000256" key="3">
    <source>
        <dbReference type="ARBA" id="ARBA00011838"/>
    </source>
</evidence>
<dbReference type="GO" id="GO:0003723">
    <property type="term" value="F:RNA binding"/>
    <property type="evidence" value="ECO:0007669"/>
    <property type="project" value="InterPro"/>
</dbReference>
<evidence type="ECO:0000259" key="10">
    <source>
        <dbReference type="SMART" id="SM01383"/>
    </source>
</evidence>
<dbReference type="SMART" id="SM01383">
    <property type="entry name" value="Ribosomal_L2"/>
    <property type="match status" value="1"/>
</dbReference>
<dbReference type="InterPro" id="IPR002171">
    <property type="entry name" value="Ribosomal_uL2"/>
</dbReference>
<dbReference type="Pfam" id="PF03947">
    <property type="entry name" value="Ribosomal_L2_C"/>
    <property type="match status" value="1"/>
</dbReference>
<feature type="chain" id="PRO_5031561937" description="Ribosomal protein L2 C-terminal domain-containing protein" evidence="8">
    <location>
        <begin position="24"/>
        <end position="425"/>
    </location>
</feature>
<reference evidence="11" key="1">
    <citation type="submission" date="2021-01" db="EMBL/GenBank/DDBJ databases">
        <authorList>
            <person name="Corre E."/>
            <person name="Pelletier E."/>
            <person name="Niang G."/>
            <person name="Scheremetjew M."/>
            <person name="Finn R."/>
            <person name="Kale V."/>
            <person name="Holt S."/>
            <person name="Cochrane G."/>
            <person name="Meng A."/>
            <person name="Brown T."/>
            <person name="Cohen L."/>
        </authorList>
    </citation>
    <scope>NUCLEOTIDE SEQUENCE</scope>
    <source>
        <strain evidence="11">CCMP1320</strain>
    </source>
</reference>
<dbReference type="Gene3D" id="4.10.950.10">
    <property type="entry name" value="Ribosomal protein L2, domain 3"/>
    <property type="match status" value="1"/>
</dbReference>
<dbReference type="SMART" id="SM01382">
    <property type="entry name" value="Ribosomal_L2_C"/>
    <property type="match status" value="1"/>
</dbReference>
<protein>
    <recommendedName>
        <fullName evidence="12">Ribosomal protein L2 C-terminal domain-containing protein</fullName>
    </recommendedName>
</protein>
<dbReference type="NCBIfam" id="TIGR01171">
    <property type="entry name" value="rplB_bact"/>
    <property type="match status" value="1"/>
</dbReference>
<dbReference type="InterPro" id="IPR005880">
    <property type="entry name" value="Ribosomal_uL2_bac/org-type"/>
</dbReference>
<dbReference type="AlphaFoldDB" id="A0A7S3VTK5"/>
<evidence type="ECO:0000313" key="11">
    <source>
        <dbReference type="EMBL" id="CAE0506858.1"/>
    </source>
</evidence>
<dbReference type="InterPro" id="IPR012340">
    <property type="entry name" value="NA-bd_OB-fold"/>
</dbReference>
<evidence type="ECO:0000256" key="6">
    <source>
        <dbReference type="ARBA" id="ARBA00023274"/>
    </source>
</evidence>
<feature type="signal peptide" evidence="8">
    <location>
        <begin position="1"/>
        <end position="23"/>
    </location>
</feature>
<dbReference type="GO" id="GO:0003735">
    <property type="term" value="F:structural constituent of ribosome"/>
    <property type="evidence" value="ECO:0007669"/>
    <property type="project" value="InterPro"/>
</dbReference>
<dbReference type="EMBL" id="HBIP01036069">
    <property type="protein sequence ID" value="CAE0506858.1"/>
    <property type="molecule type" value="Transcribed_RNA"/>
</dbReference>
<evidence type="ECO:0000256" key="8">
    <source>
        <dbReference type="SAM" id="SignalP"/>
    </source>
</evidence>
<dbReference type="GO" id="GO:0009536">
    <property type="term" value="C:plastid"/>
    <property type="evidence" value="ECO:0007669"/>
    <property type="project" value="UniProtKB-SubCell"/>
</dbReference>
<dbReference type="Pfam" id="PF00181">
    <property type="entry name" value="Ribosomal_L2_N"/>
    <property type="match status" value="1"/>
</dbReference>
<dbReference type="PROSITE" id="PS00467">
    <property type="entry name" value="RIBOSOMAL_L2"/>
    <property type="match status" value="1"/>
</dbReference>
<comment type="similarity">
    <text evidence="2">Belongs to the universal ribosomal protein uL2 family.</text>
</comment>
<evidence type="ECO:0000256" key="4">
    <source>
        <dbReference type="ARBA" id="ARBA00022640"/>
    </source>
</evidence>
<organism evidence="11">
    <name type="scientific">Dunaliella tertiolecta</name>
    <name type="common">Green alga</name>
    <dbReference type="NCBI Taxonomy" id="3047"/>
    <lineage>
        <taxon>Eukaryota</taxon>
        <taxon>Viridiplantae</taxon>
        <taxon>Chlorophyta</taxon>
        <taxon>core chlorophytes</taxon>
        <taxon>Chlorophyceae</taxon>
        <taxon>CS clade</taxon>
        <taxon>Chlamydomonadales</taxon>
        <taxon>Dunaliellaceae</taxon>
        <taxon>Dunaliella</taxon>
    </lineage>
</organism>
<dbReference type="SUPFAM" id="SSF50249">
    <property type="entry name" value="Nucleic acid-binding proteins"/>
    <property type="match status" value="1"/>
</dbReference>
<comment type="subcellular location">
    <subcellularLocation>
        <location evidence="1">Plastid</location>
    </subcellularLocation>
</comment>
<feature type="domain" description="Large ribosomal subunit protein uL2 RNA-binding" evidence="10">
    <location>
        <begin position="123"/>
        <end position="205"/>
    </location>
</feature>
<dbReference type="InterPro" id="IPR022666">
    <property type="entry name" value="Ribosomal_uL2_RNA-bd_dom"/>
</dbReference>
<feature type="region of interest" description="Disordered" evidence="7">
    <location>
        <begin position="366"/>
        <end position="425"/>
    </location>
</feature>
<keyword evidence="4" id="KW-0934">Plastid</keyword>
<dbReference type="InterPro" id="IPR022669">
    <property type="entry name" value="Ribosomal_uL2_C"/>
</dbReference>
<dbReference type="InterPro" id="IPR014722">
    <property type="entry name" value="Rib_uL2_dom2"/>
</dbReference>
<evidence type="ECO:0000256" key="1">
    <source>
        <dbReference type="ARBA" id="ARBA00004474"/>
    </source>
</evidence>
<proteinExistence type="inferred from homology"/>
<dbReference type="InterPro" id="IPR014726">
    <property type="entry name" value="Ribosomal_uL2_dom3"/>
</dbReference>
<comment type="subunit">
    <text evidence="3">Part of the 50S ribosomal subunit.</text>
</comment>
<name>A0A7S3VTK5_DUNTE</name>
<dbReference type="GO" id="GO:0016740">
    <property type="term" value="F:transferase activity"/>
    <property type="evidence" value="ECO:0007669"/>
    <property type="project" value="InterPro"/>
</dbReference>
<evidence type="ECO:0000259" key="9">
    <source>
        <dbReference type="SMART" id="SM01382"/>
    </source>
</evidence>
<dbReference type="Gene3D" id="2.40.50.140">
    <property type="entry name" value="Nucleic acid-binding proteins"/>
    <property type="match status" value="1"/>
</dbReference>
<sequence length="425" mass="45594">MWSAARRLGHAWLSPLASHVAKAQEPCAASVLEQTAGPSGRSLLESLFGYVASTSGTDASSLFITRSKYTYAFKRAANTPGLIFWKPQTPGQRHKISLDYKALGVFDGPPKPELSMRVPNTGGRAWTGRVTVRGRGGGMKKVLRQVDFARDTSSEGGIVERIEADPNRSGFLALVRYESPDGLAPAHYKYHLAPDGLKVGDVLRAGQNAPIQAGSTLKLKDIPLGVHIHNIELLPGQGGTMARAAGTSGVIQFKEENAIVVRLPSGEIRRLNKNCHATVGVVSNLLRKLTNAGKAGTNRHRGRRPKVRGVAMNPVDHPMGGATAGGRPSCTPWGVYCKGQRTRSRNKWTNRFIVMRKGGQPIAKFQNAKKWRAAAERERKAGTKNKRATPAGPPESLLGPALPDWAQAFRDGGSASRGKQAAASG</sequence>
<dbReference type="GO" id="GO:0032543">
    <property type="term" value="P:mitochondrial translation"/>
    <property type="evidence" value="ECO:0007669"/>
    <property type="project" value="TreeGrafter"/>
</dbReference>
<dbReference type="SUPFAM" id="SSF50104">
    <property type="entry name" value="Translation proteins SH3-like domain"/>
    <property type="match status" value="1"/>
</dbReference>
<evidence type="ECO:0000256" key="2">
    <source>
        <dbReference type="ARBA" id="ARBA00005636"/>
    </source>
</evidence>
<keyword evidence="6" id="KW-0687">Ribonucleoprotein</keyword>